<dbReference type="InterPro" id="IPR005543">
    <property type="entry name" value="PASTA_dom"/>
</dbReference>
<evidence type="ECO:0000259" key="1">
    <source>
        <dbReference type="PROSITE" id="PS51178"/>
    </source>
</evidence>
<keyword evidence="3" id="KW-1185">Reference proteome</keyword>
<evidence type="ECO:0000313" key="2">
    <source>
        <dbReference type="EMBL" id="NKX52855.1"/>
    </source>
</evidence>
<sequence length="108" mass="11037">LDPAPGQQVRTGSTVDLMISNGKVTVPQLLDKSEQDAAKLLEDPAVALPYEVKTVENAVVQPGTVTAQSHTAGSDVDQGTLVTITVAVAPEKSGKEKASPGASSKATK</sequence>
<feature type="non-terminal residue" evidence="2">
    <location>
        <position position="1"/>
    </location>
</feature>
<organism evidence="2 3">
    <name type="scientific">Arthrobacter deserti</name>
    <dbReference type="NCBI Taxonomy" id="1742687"/>
    <lineage>
        <taxon>Bacteria</taxon>
        <taxon>Bacillati</taxon>
        <taxon>Actinomycetota</taxon>
        <taxon>Actinomycetes</taxon>
        <taxon>Micrococcales</taxon>
        <taxon>Micrococcaceae</taxon>
        <taxon>Arthrobacter</taxon>
    </lineage>
</organism>
<reference evidence="2 3" key="1">
    <citation type="submission" date="2020-04" db="EMBL/GenBank/DDBJ databases">
        <authorList>
            <person name="Liu S."/>
        </authorList>
    </citation>
    <scope>NUCLEOTIDE SEQUENCE [LARGE SCALE GENOMIC DNA]</scope>
    <source>
        <strain evidence="2 3">CGMCC 1.15091</strain>
    </source>
</reference>
<evidence type="ECO:0000313" key="3">
    <source>
        <dbReference type="Proteomes" id="UP000523795"/>
    </source>
</evidence>
<dbReference type="CDD" id="cd06577">
    <property type="entry name" value="PASTA_pknB"/>
    <property type="match status" value="1"/>
</dbReference>
<gene>
    <name evidence="2" type="ORF">HER39_20215</name>
</gene>
<proteinExistence type="predicted"/>
<dbReference type="Gene3D" id="3.30.10.20">
    <property type="match status" value="1"/>
</dbReference>
<dbReference type="Proteomes" id="UP000523795">
    <property type="component" value="Unassembled WGS sequence"/>
</dbReference>
<dbReference type="PROSITE" id="PS51178">
    <property type="entry name" value="PASTA"/>
    <property type="match status" value="1"/>
</dbReference>
<dbReference type="EMBL" id="JAAZSR010000799">
    <property type="protein sequence ID" value="NKX52855.1"/>
    <property type="molecule type" value="Genomic_DNA"/>
</dbReference>
<feature type="non-terminal residue" evidence="2">
    <location>
        <position position="108"/>
    </location>
</feature>
<dbReference type="SMART" id="SM00740">
    <property type="entry name" value="PASTA"/>
    <property type="match status" value="1"/>
</dbReference>
<accession>A0ABX1JU59</accession>
<dbReference type="Pfam" id="PF03793">
    <property type="entry name" value="PASTA"/>
    <property type="match status" value="1"/>
</dbReference>
<feature type="domain" description="PASTA" evidence="1">
    <location>
        <begin position="20"/>
        <end position="88"/>
    </location>
</feature>
<protein>
    <submittedName>
        <fullName evidence="2">PASTA domain-containing protein</fullName>
    </submittedName>
</protein>
<name>A0ABX1JU59_9MICC</name>
<comment type="caution">
    <text evidence="2">The sequence shown here is derived from an EMBL/GenBank/DDBJ whole genome shotgun (WGS) entry which is preliminary data.</text>
</comment>